<dbReference type="Pfam" id="PF00459">
    <property type="entry name" value="Inositol_P"/>
    <property type="match status" value="1"/>
</dbReference>
<evidence type="ECO:0000256" key="1">
    <source>
        <dbReference type="ARBA" id="ARBA00009759"/>
    </source>
</evidence>
<dbReference type="InterPro" id="IPR000760">
    <property type="entry name" value="Inositol_monophosphatase-like"/>
</dbReference>
<dbReference type="GO" id="GO:0046872">
    <property type="term" value="F:metal ion binding"/>
    <property type="evidence" value="ECO:0007669"/>
    <property type="project" value="UniProtKB-KW"/>
</dbReference>
<dbReference type="GO" id="GO:0006020">
    <property type="term" value="P:inositol metabolic process"/>
    <property type="evidence" value="ECO:0007669"/>
    <property type="project" value="TreeGrafter"/>
</dbReference>
<dbReference type="SUPFAM" id="SSF56655">
    <property type="entry name" value="Carbohydrate phosphatase"/>
    <property type="match status" value="1"/>
</dbReference>
<evidence type="ECO:0000256" key="2">
    <source>
        <dbReference type="PIRSR" id="PIRSR600760-2"/>
    </source>
</evidence>
<keyword evidence="3" id="KW-1185">Reference proteome</keyword>
<dbReference type="AlphaFoldDB" id="A0A914PCX4"/>
<keyword evidence="2" id="KW-0479">Metal-binding</keyword>
<name>A0A914PCX4_9BILA</name>
<dbReference type="GO" id="GO:0008934">
    <property type="term" value="F:inositol monophosphate 1-phosphatase activity"/>
    <property type="evidence" value="ECO:0007669"/>
    <property type="project" value="TreeGrafter"/>
</dbReference>
<sequence>MVYCAQGSVDAYIEYGLHSWDIAAAVVIYQEAGGIIIDPTGKPFNLMSRKILCASTESLAKEISQLFTHVEFEPEGDKMDDVEAHST</sequence>
<dbReference type="PANTHER" id="PTHR20854">
    <property type="entry name" value="INOSITOL MONOPHOSPHATASE"/>
    <property type="match status" value="1"/>
</dbReference>
<dbReference type="GO" id="GO:0007165">
    <property type="term" value="P:signal transduction"/>
    <property type="evidence" value="ECO:0007669"/>
    <property type="project" value="TreeGrafter"/>
</dbReference>
<dbReference type="Gene3D" id="3.40.190.80">
    <property type="match status" value="1"/>
</dbReference>
<reference evidence="4" key="1">
    <citation type="submission" date="2022-11" db="UniProtKB">
        <authorList>
            <consortium name="WormBaseParasite"/>
        </authorList>
    </citation>
    <scope>IDENTIFICATION</scope>
</reference>
<protein>
    <submittedName>
        <fullName evidence="4">Inositol monophosphatase</fullName>
    </submittedName>
</protein>
<comment type="cofactor">
    <cofactor evidence="2">
        <name>Mg(2+)</name>
        <dbReference type="ChEBI" id="CHEBI:18420"/>
    </cofactor>
</comment>
<dbReference type="PANTHER" id="PTHR20854:SF4">
    <property type="entry name" value="INOSITOL-1-MONOPHOSPHATASE-RELATED"/>
    <property type="match status" value="1"/>
</dbReference>
<feature type="binding site" evidence="2">
    <location>
        <position position="21"/>
    </location>
    <ligand>
        <name>Mg(2+)</name>
        <dbReference type="ChEBI" id="CHEBI:18420"/>
        <label>1</label>
        <note>catalytic</note>
    </ligand>
</feature>
<dbReference type="WBParaSite" id="PDA_v2.g15472.t1">
    <property type="protein sequence ID" value="PDA_v2.g15472.t1"/>
    <property type="gene ID" value="PDA_v2.g15472"/>
</dbReference>
<organism evidence="3 4">
    <name type="scientific">Panagrolaimus davidi</name>
    <dbReference type="NCBI Taxonomy" id="227884"/>
    <lineage>
        <taxon>Eukaryota</taxon>
        <taxon>Metazoa</taxon>
        <taxon>Ecdysozoa</taxon>
        <taxon>Nematoda</taxon>
        <taxon>Chromadorea</taxon>
        <taxon>Rhabditida</taxon>
        <taxon>Tylenchina</taxon>
        <taxon>Panagrolaimomorpha</taxon>
        <taxon>Panagrolaimoidea</taxon>
        <taxon>Panagrolaimidae</taxon>
        <taxon>Panagrolaimus</taxon>
    </lineage>
</organism>
<evidence type="ECO:0000313" key="3">
    <source>
        <dbReference type="Proteomes" id="UP000887578"/>
    </source>
</evidence>
<dbReference type="Proteomes" id="UP000887578">
    <property type="component" value="Unplaced"/>
</dbReference>
<keyword evidence="2" id="KW-0460">Magnesium</keyword>
<evidence type="ECO:0000313" key="4">
    <source>
        <dbReference type="WBParaSite" id="PDA_v2.g15472.t1"/>
    </source>
</evidence>
<comment type="similarity">
    <text evidence="1">Belongs to the inositol monophosphatase superfamily.</text>
</comment>
<proteinExistence type="inferred from homology"/>
<accession>A0A914PCX4</accession>